<evidence type="ECO:0008006" key="5">
    <source>
        <dbReference type="Google" id="ProtNLM"/>
    </source>
</evidence>
<evidence type="ECO:0000313" key="3">
    <source>
        <dbReference type="EMBL" id="ACY17402.1"/>
    </source>
</evidence>
<organism evidence="3 4">
    <name type="scientific">Haliangium ochraceum (strain DSM 14365 / JCM 11303 / SMP-2)</name>
    <dbReference type="NCBI Taxonomy" id="502025"/>
    <lineage>
        <taxon>Bacteria</taxon>
        <taxon>Pseudomonadati</taxon>
        <taxon>Myxococcota</taxon>
        <taxon>Polyangia</taxon>
        <taxon>Haliangiales</taxon>
        <taxon>Kofleriaceae</taxon>
        <taxon>Haliangium</taxon>
    </lineage>
</organism>
<evidence type="ECO:0000313" key="4">
    <source>
        <dbReference type="Proteomes" id="UP000001880"/>
    </source>
</evidence>
<name>D0LU38_HALO1</name>
<dbReference type="AlphaFoldDB" id="D0LU38"/>
<accession>D0LU38</accession>
<evidence type="ECO:0000256" key="2">
    <source>
        <dbReference type="SAM" id="SignalP"/>
    </source>
</evidence>
<feature type="compositionally biased region" description="Acidic residues" evidence="1">
    <location>
        <begin position="184"/>
        <end position="195"/>
    </location>
</feature>
<gene>
    <name evidence="3" type="ordered locus">Hoch_4913</name>
</gene>
<keyword evidence="4" id="KW-1185">Reference proteome</keyword>
<sequence>MRCTVVRVVIAGLMWLAATSAGLGVAAAQVDTGRAESKEWRIRISVPEEWRYSMQSSYPRVIVWMYRSKPDGTMTLTAERGQGISASIAFARQTVTELGRLGYQIETAPQVHAATQAAWIEFSDGRTFSRQAFLILGDTVYVLTLSAPDERTRSQHLRAFDYALRSMERTESDDSEPAATPEASEFDDLVCEPGS</sequence>
<feature type="signal peptide" evidence="2">
    <location>
        <begin position="1"/>
        <end position="21"/>
    </location>
</feature>
<dbReference type="EMBL" id="CP001804">
    <property type="protein sequence ID" value="ACY17402.1"/>
    <property type="molecule type" value="Genomic_DNA"/>
</dbReference>
<dbReference type="Proteomes" id="UP000001880">
    <property type="component" value="Chromosome"/>
</dbReference>
<proteinExistence type="predicted"/>
<feature type="region of interest" description="Disordered" evidence="1">
    <location>
        <begin position="168"/>
        <end position="195"/>
    </location>
</feature>
<dbReference type="KEGG" id="hoh:Hoch_4913"/>
<dbReference type="RefSeq" id="WP_012829994.1">
    <property type="nucleotide sequence ID" value="NC_013440.1"/>
</dbReference>
<protein>
    <recommendedName>
        <fullName evidence="5">PsbP C-terminal domain-containing protein</fullName>
    </recommendedName>
</protein>
<dbReference type="HOGENOM" id="CLU_1394648_0_0_7"/>
<keyword evidence="2" id="KW-0732">Signal</keyword>
<feature type="chain" id="PRO_5003011533" description="PsbP C-terminal domain-containing protein" evidence="2">
    <location>
        <begin position="22"/>
        <end position="195"/>
    </location>
</feature>
<evidence type="ECO:0000256" key="1">
    <source>
        <dbReference type="SAM" id="MobiDB-lite"/>
    </source>
</evidence>
<reference evidence="3 4" key="1">
    <citation type="journal article" date="2010" name="Stand. Genomic Sci.">
        <title>Complete genome sequence of Haliangium ochraceum type strain (SMP-2).</title>
        <authorList>
            <consortium name="US DOE Joint Genome Institute (JGI-PGF)"/>
            <person name="Ivanova N."/>
            <person name="Daum C."/>
            <person name="Lang E."/>
            <person name="Abt B."/>
            <person name="Kopitz M."/>
            <person name="Saunders E."/>
            <person name="Lapidus A."/>
            <person name="Lucas S."/>
            <person name="Glavina Del Rio T."/>
            <person name="Nolan M."/>
            <person name="Tice H."/>
            <person name="Copeland A."/>
            <person name="Cheng J.F."/>
            <person name="Chen F."/>
            <person name="Bruce D."/>
            <person name="Goodwin L."/>
            <person name="Pitluck S."/>
            <person name="Mavromatis K."/>
            <person name="Pati A."/>
            <person name="Mikhailova N."/>
            <person name="Chen A."/>
            <person name="Palaniappan K."/>
            <person name="Land M."/>
            <person name="Hauser L."/>
            <person name="Chang Y.J."/>
            <person name="Jeffries C.D."/>
            <person name="Detter J.C."/>
            <person name="Brettin T."/>
            <person name="Rohde M."/>
            <person name="Goker M."/>
            <person name="Bristow J."/>
            <person name="Markowitz V."/>
            <person name="Eisen J.A."/>
            <person name="Hugenholtz P."/>
            <person name="Kyrpides N.C."/>
            <person name="Klenk H.P."/>
        </authorList>
    </citation>
    <scope>NUCLEOTIDE SEQUENCE [LARGE SCALE GENOMIC DNA]</scope>
    <source>
        <strain evidence="4">DSM 14365 / CIP 107738 / JCM 11303 / AJ 13395 / SMP-2</strain>
    </source>
</reference>